<reference evidence="9 10" key="2">
    <citation type="journal article" date="2015" name="Genome Announc.">
        <title>Complete Genome Sequence of Coriobacteriaceae Strain 68-1-3, a Novel Mucus-Degrading Isolate from the Swine Intestinal Tract.</title>
        <authorList>
            <person name="Looft T."/>
            <person name="Bayles D.O."/>
            <person name="Alt D.P."/>
            <person name="Stanton T.B."/>
        </authorList>
    </citation>
    <scope>NUCLEOTIDE SEQUENCE [LARGE SCALE GENOMIC DNA]</scope>
    <source>
        <strain evidence="9 10">68-1-3</strain>
    </source>
</reference>
<dbReference type="GO" id="GO:0032259">
    <property type="term" value="P:methylation"/>
    <property type="evidence" value="ECO:0007669"/>
    <property type="project" value="UniProtKB-KW"/>
</dbReference>
<dbReference type="InterPro" id="IPR014776">
    <property type="entry name" value="4pyrrole_Mease_sub2"/>
</dbReference>
<accession>A0A0A8B4B6</accession>
<evidence type="ECO:0000256" key="5">
    <source>
        <dbReference type="ARBA" id="ARBA00022679"/>
    </source>
</evidence>
<organism evidence="9 10">
    <name type="scientific">Berryella intestinalis</name>
    <dbReference type="NCBI Taxonomy" id="1531429"/>
    <lineage>
        <taxon>Bacteria</taxon>
        <taxon>Bacillati</taxon>
        <taxon>Actinomycetota</taxon>
        <taxon>Coriobacteriia</taxon>
        <taxon>Eggerthellales</taxon>
        <taxon>Eggerthellaceae</taxon>
        <taxon>Berryella</taxon>
    </lineage>
</organism>
<dbReference type="InterPro" id="IPR035996">
    <property type="entry name" value="4pyrrol_Methylase_sf"/>
</dbReference>
<dbReference type="PIRSF" id="PIRSF036427">
    <property type="entry name" value="Precrrn-2_mtase"/>
    <property type="match status" value="1"/>
</dbReference>
<evidence type="ECO:0000256" key="6">
    <source>
        <dbReference type="ARBA" id="ARBA00022691"/>
    </source>
</evidence>
<dbReference type="CDD" id="cd11645">
    <property type="entry name" value="Precorrin_2_C20_MT"/>
    <property type="match status" value="1"/>
</dbReference>
<keyword evidence="10" id="KW-1185">Reference proteome</keyword>
<evidence type="ECO:0000313" key="9">
    <source>
        <dbReference type="EMBL" id="AJC12179.1"/>
    </source>
</evidence>
<dbReference type="KEGG" id="cbac:JI75_05360"/>
<evidence type="ECO:0000256" key="1">
    <source>
        <dbReference type="ARBA" id="ARBA00004953"/>
    </source>
</evidence>
<dbReference type="GO" id="GO:0030788">
    <property type="term" value="F:precorrin-2 C20-methyltransferase activity"/>
    <property type="evidence" value="ECO:0007669"/>
    <property type="project" value="InterPro"/>
</dbReference>
<gene>
    <name evidence="9" type="ORF">JI75_05360</name>
</gene>
<dbReference type="UniPathway" id="UPA00148"/>
<dbReference type="InterPro" id="IPR014777">
    <property type="entry name" value="4pyrrole_Mease_sub1"/>
</dbReference>
<dbReference type="InterPro" id="IPR000878">
    <property type="entry name" value="4pyrrol_Mease"/>
</dbReference>
<dbReference type="InterPro" id="IPR006364">
    <property type="entry name" value="CobI/CbiL/CobIJ_dom"/>
</dbReference>
<dbReference type="InterPro" id="IPR012382">
    <property type="entry name" value="CobI/CbiL"/>
</dbReference>
<dbReference type="GO" id="GO:0009236">
    <property type="term" value="P:cobalamin biosynthetic process"/>
    <property type="evidence" value="ECO:0007669"/>
    <property type="project" value="UniProtKB-UniRule"/>
</dbReference>
<evidence type="ECO:0000256" key="4">
    <source>
        <dbReference type="ARBA" id="ARBA00022603"/>
    </source>
</evidence>
<reference evidence="10" key="1">
    <citation type="submission" date="2014-08" db="EMBL/GenBank/DDBJ databases">
        <title>Coriobacteriaceae sp. complete genome.</title>
        <authorList>
            <person name="Looft T."/>
            <person name="Bayles D.O."/>
            <person name="Stanton T.B."/>
        </authorList>
    </citation>
    <scope>NUCLEOTIDE SEQUENCE [LARGE SCALE GENOMIC DNA]</scope>
    <source>
        <strain evidence="10">68-1-3</strain>
    </source>
</reference>
<comment type="similarity">
    <text evidence="2 7">Belongs to the precorrin methyltransferase family.</text>
</comment>
<dbReference type="AlphaFoldDB" id="A0A0A8B4B6"/>
<feature type="domain" description="Tetrapyrrole methylase" evidence="8">
    <location>
        <begin position="11"/>
        <end position="211"/>
    </location>
</feature>
<name>A0A0A8B4B6_9ACTN</name>
<dbReference type="Pfam" id="PF00590">
    <property type="entry name" value="TP_methylase"/>
    <property type="match status" value="1"/>
</dbReference>
<protein>
    <submittedName>
        <fullName evidence="9">Precorrin-2 C20-methyltransferase</fullName>
    </submittedName>
</protein>
<dbReference type="SUPFAM" id="SSF53790">
    <property type="entry name" value="Tetrapyrrole methylase"/>
    <property type="match status" value="1"/>
</dbReference>
<evidence type="ECO:0000256" key="7">
    <source>
        <dbReference type="PIRNR" id="PIRNR036427"/>
    </source>
</evidence>
<dbReference type="Gene3D" id="3.30.950.10">
    <property type="entry name" value="Methyltransferase, Cobalt-precorrin-4 Transmethylase, Domain 2"/>
    <property type="match status" value="1"/>
</dbReference>
<dbReference type="PANTHER" id="PTHR43467:SF2">
    <property type="entry name" value="COBALT-PRECORRIN-2 C(20)-METHYLTRANSFERASE"/>
    <property type="match status" value="1"/>
</dbReference>
<keyword evidence="4 9" id="KW-0489">Methyltransferase</keyword>
<keyword evidence="6" id="KW-0949">S-adenosyl-L-methionine</keyword>
<dbReference type="EMBL" id="CP009302">
    <property type="protein sequence ID" value="AJC12179.1"/>
    <property type="molecule type" value="Genomic_DNA"/>
</dbReference>
<dbReference type="HOGENOM" id="CLU_076014_2_1_11"/>
<evidence type="ECO:0000256" key="3">
    <source>
        <dbReference type="ARBA" id="ARBA00022573"/>
    </source>
</evidence>
<dbReference type="STRING" id="1531429.JI75_05360"/>
<comment type="pathway">
    <text evidence="1">Cofactor biosynthesis; adenosylcobalamin biosynthesis.</text>
</comment>
<dbReference type="NCBIfam" id="TIGR01467">
    <property type="entry name" value="cobI_cbiL"/>
    <property type="match status" value="1"/>
</dbReference>
<keyword evidence="3" id="KW-0169">Cobalamin biosynthesis</keyword>
<keyword evidence="5 9" id="KW-0808">Transferase</keyword>
<sequence>MDPSACAKGVLYGVSVGPGDPELLTLKAVRVIGECPVVAVPDIGSGRQTAYSIVRSLLEGKRVIDCSTPMSRDRARAAESYDRIADDICAVLDAGESVAYATLGDASVYSTFSYIRDRVAGRGYATEVVPGVTSFCASAAKLGVSLCDGAERLVVEPGTAAGGGFSPDATRVYLKSGSRLEKLRADLAERGELDDASMVSDCGLPTEAVFPRFAEADLSQGASYFSTVIVKRRGRR</sequence>
<dbReference type="Proteomes" id="UP000031121">
    <property type="component" value="Chromosome"/>
</dbReference>
<dbReference type="PANTHER" id="PTHR43467">
    <property type="entry name" value="COBALT-PRECORRIN-2 C(20)-METHYLTRANSFERASE"/>
    <property type="match status" value="1"/>
</dbReference>
<evidence type="ECO:0000259" key="8">
    <source>
        <dbReference type="Pfam" id="PF00590"/>
    </source>
</evidence>
<evidence type="ECO:0000256" key="2">
    <source>
        <dbReference type="ARBA" id="ARBA00005879"/>
    </source>
</evidence>
<evidence type="ECO:0000313" key="10">
    <source>
        <dbReference type="Proteomes" id="UP000031121"/>
    </source>
</evidence>
<proteinExistence type="inferred from homology"/>
<dbReference type="Gene3D" id="3.40.1010.10">
    <property type="entry name" value="Cobalt-precorrin-4 Transmethylase, Domain 1"/>
    <property type="match status" value="1"/>
</dbReference>